<sequence>MRTERRGLPALLSGLLFLIALPAGCAVGPPTPPTAGGGGGGGWDLPEPAPESAPEPAATGDDATQAVQVANAFWAAAWSNHFTGAYQPPEIYGPFDEGNAPLCAGRPLETGNAYYCLDGYIAWDAGFLDSGGEFGDGLTWLVLNHEVGHAVQDQLDESLVIEAAELQADCLAGAALAGAARDGLLVYEPGDDEELAAVFAVAGDDTPWNGDSGAHGTTEQRVEFFTIGADGGVGACLPASA</sequence>
<dbReference type="Proteomes" id="UP000679690">
    <property type="component" value="Unassembled WGS sequence"/>
</dbReference>
<evidence type="ECO:0000256" key="1">
    <source>
        <dbReference type="SAM" id="MobiDB-lite"/>
    </source>
</evidence>
<dbReference type="RefSeq" id="WP_208469342.1">
    <property type="nucleotide sequence ID" value="NZ_JAGFNS010000014.1"/>
</dbReference>
<protein>
    <submittedName>
        <fullName evidence="3">Neutral zinc metallopeptidase</fullName>
    </submittedName>
</protein>
<feature type="chain" id="PRO_5046778045" evidence="2">
    <location>
        <begin position="26"/>
        <end position="241"/>
    </location>
</feature>
<organism evidence="3 4">
    <name type="scientific">Actinoplanes flavus</name>
    <dbReference type="NCBI Taxonomy" id="2820290"/>
    <lineage>
        <taxon>Bacteria</taxon>
        <taxon>Bacillati</taxon>
        <taxon>Actinomycetota</taxon>
        <taxon>Actinomycetes</taxon>
        <taxon>Micromonosporales</taxon>
        <taxon>Micromonosporaceae</taxon>
        <taxon>Actinoplanes</taxon>
    </lineage>
</organism>
<comment type="caution">
    <text evidence="3">The sequence shown here is derived from an EMBL/GenBank/DDBJ whole genome shotgun (WGS) entry which is preliminary data.</text>
</comment>
<keyword evidence="4" id="KW-1185">Reference proteome</keyword>
<feature type="region of interest" description="Disordered" evidence="1">
    <location>
        <begin position="30"/>
        <end position="62"/>
    </location>
</feature>
<name>A0ABS3UN01_9ACTN</name>
<gene>
    <name evidence="3" type="ORF">J5X75_21845</name>
</gene>
<dbReference type="SUPFAM" id="SSF55486">
    <property type="entry name" value="Metalloproteases ('zincins'), catalytic domain"/>
    <property type="match status" value="1"/>
</dbReference>
<dbReference type="InterPro" id="IPR007343">
    <property type="entry name" value="Uncharacterised_pept_Zn_put"/>
</dbReference>
<feature type="signal peptide" evidence="2">
    <location>
        <begin position="1"/>
        <end position="25"/>
    </location>
</feature>
<keyword evidence="2" id="KW-0732">Signal</keyword>
<reference evidence="3 4" key="1">
    <citation type="submission" date="2021-03" db="EMBL/GenBank/DDBJ databases">
        <title>Actinoplanes flavus sp. nov., a novel actinomycete isolated from Coconut Palm rhizosphere soil.</title>
        <authorList>
            <person name="Luo X."/>
        </authorList>
    </citation>
    <scope>NUCLEOTIDE SEQUENCE [LARGE SCALE GENOMIC DNA]</scope>
    <source>
        <strain evidence="3 4">NEAU-H7</strain>
    </source>
</reference>
<dbReference type="EMBL" id="JAGFNS010000014">
    <property type="protein sequence ID" value="MBO3740150.1"/>
    <property type="molecule type" value="Genomic_DNA"/>
</dbReference>
<dbReference type="Pfam" id="PF04228">
    <property type="entry name" value="Zn_peptidase"/>
    <property type="match status" value="1"/>
</dbReference>
<evidence type="ECO:0000313" key="4">
    <source>
        <dbReference type="Proteomes" id="UP000679690"/>
    </source>
</evidence>
<evidence type="ECO:0000256" key="2">
    <source>
        <dbReference type="SAM" id="SignalP"/>
    </source>
</evidence>
<proteinExistence type="predicted"/>
<evidence type="ECO:0000313" key="3">
    <source>
        <dbReference type="EMBL" id="MBO3740150.1"/>
    </source>
</evidence>
<accession>A0ABS3UN01</accession>